<dbReference type="GO" id="GO:0016740">
    <property type="term" value="F:transferase activity"/>
    <property type="evidence" value="ECO:0007669"/>
    <property type="project" value="UniProtKB-KW"/>
</dbReference>
<name>A0A2Z4FGV4_9DELT</name>
<organism evidence="1 2">
    <name type="scientific">Bradymonas sediminis</name>
    <dbReference type="NCBI Taxonomy" id="1548548"/>
    <lineage>
        <taxon>Bacteria</taxon>
        <taxon>Deltaproteobacteria</taxon>
        <taxon>Bradymonadales</taxon>
        <taxon>Bradymonadaceae</taxon>
        <taxon>Bradymonas</taxon>
    </lineage>
</organism>
<dbReference type="InterPro" id="IPR036249">
    <property type="entry name" value="Thioredoxin-like_sf"/>
</dbReference>
<keyword evidence="1" id="KW-0808">Transferase</keyword>
<reference evidence="1 2" key="1">
    <citation type="submission" date="2018-06" db="EMBL/GenBank/DDBJ databases">
        <title>Lujinxingia sediminis gen. nov. sp. nov., a new facultative anaerobic member of the class Deltaproteobacteria, and proposal of Lujinxingaceae fam. nov.</title>
        <authorList>
            <person name="Guo L.-Y."/>
            <person name="Li C.-M."/>
            <person name="Wang S."/>
            <person name="Du Z.-J."/>
        </authorList>
    </citation>
    <scope>NUCLEOTIDE SEQUENCE [LARGE SCALE GENOMIC DNA]</scope>
    <source>
        <strain evidence="1 2">FA350</strain>
    </source>
</reference>
<gene>
    <name evidence="1" type="ORF">DN745_02250</name>
</gene>
<dbReference type="InterPro" id="IPR004045">
    <property type="entry name" value="Glutathione_S-Trfase_N"/>
</dbReference>
<dbReference type="PANTHER" id="PTHR45288:SF1">
    <property type="entry name" value="THIOREDOXIN FAMILY PROTEIN"/>
    <property type="match status" value="1"/>
</dbReference>
<dbReference type="EMBL" id="CP030032">
    <property type="protein sequence ID" value="AWV88222.1"/>
    <property type="molecule type" value="Genomic_DNA"/>
</dbReference>
<dbReference type="CDD" id="cd03041">
    <property type="entry name" value="GST_N_2GST_N"/>
    <property type="match status" value="1"/>
</dbReference>
<dbReference type="PROSITE" id="PS51354">
    <property type="entry name" value="GLUTAREDOXIN_2"/>
    <property type="match status" value="2"/>
</dbReference>
<evidence type="ECO:0000313" key="2">
    <source>
        <dbReference type="Proteomes" id="UP000249799"/>
    </source>
</evidence>
<dbReference type="AlphaFoldDB" id="A0A2Z4FGV4"/>
<proteinExistence type="predicted"/>
<evidence type="ECO:0000313" key="1">
    <source>
        <dbReference type="EMBL" id="AWV88222.1"/>
    </source>
</evidence>
<protein>
    <submittedName>
        <fullName evidence="1">Glutathione S-transferase</fullName>
    </submittedName>
</protein>
<dbReference type="Gene3D" id="3.40.30.10">
    <property type="entry name" value="Glutaredoxin"/>
    <property type="match status" value="2"/>
</dbReference>
<dbReference type="Pfam" id="PF13417">
    <property type="entry name" value="GST_N_3"/>
    <property type="match status" value="2"/>
</dbReference>
<dbReference type="Proteomes" id="UP000249799">
    <property type="component" value="Chromosome"/>
</dbReference>
<dbReference type="OrthoDB" id="9795531at2"/>
<dbReference type="SUPFAM" id="SSF52833">
    <property type="entry name" value="Thioredoxin-like"/>
    <property type="match status" value="2"/>
</dbReference>
<dbReference type="PANTHER" id="PTHR45288">
    <property type="entry name" value="THIOREDOXIN FAMILY PROTEIN"/>
    <property type="match status" value="1"/>
</dbReference>
<sequence>MISKLNNAHSLLVSVARLGLGLTVTEYCRENPPRPEMPLELYQYEGCPFCRKVREAMSRLDLAYISRSSAKGAGANRYFVSARAGKTQFPFLVDPNTGAELYESEAIIDYLAETYGGGRSALAKAVAPLSTLNSALAGGLRPRGLSSRLKKPRDAQPEQLLELYNFEASPFCRKVREVLDELELDALIQNVAKGSKRRPELVKRGGQMMVPFLVDPNTGRQLYESDDIVAYLRATYKGG</sequence>
<dbReference type="PROSITE" id="PS50404">
    <property type="entry name" value="GST_NTER"/>
    <property type="match status" value="2"/>
</dbReference>
<accession>A0A2Z4FGV4</accession>
<keyword evidence="2" id="KW-1185">Reference proteome</keyword>
<dbReference type="KEGG" id="bsed:DN745_02250"/>
<dbReference type="RefSeq" id="WP_111331783.1">
    <property type="nucleotide sequence ID" value="NZ_CP030032.1"/>
</dbReference>